<feature type="region of interest" description="Disordered" evidence="1">
    <location>
        <begin position="108"/>
        <end position="178"/>
    </location>
</feature>
<evidence type="ECO:0008006" key="4">
    <source>
        <dbReference type="Google" id="ProtNLM"/>
    </source>
</evidence>
<feature type="compositionally biased region" description="Basic and acidic residues" evidence="1">
    <location>
        <begin position="131"/>
        <end position="148"/>
    </location>
</feature>
<dbReference type="PANTHER" id="PTHR36439:SF1">
    <property type="entry name" value="DUF1697 DOMAIN-CONTAINING PROTEIN"/>
    <property type="match status" value="1"/>
</dbReference>
<name>A0ABU1HQX4_9MICO</name>
<dbReference type="Gene3D" id="3.30.70.1280">
    <property type="entry name" value="SP0830-like domains"/>
    <property type="match status" value="1"/>
</dbReference>
<feature type="compositionally biased region" description="Low complexity" evidence="1">
    <location>
        <begin position="108"/>
        <end position="124"/>
    </location>
</feature>
<feature type="compositionally biased region" description="Basic residues" evidence="1">
    <location>
        <begin position="149"/>
        <end position="161"/>
    </location>
</feature>
<feature type="compositionally biased region" description="Basic and acidic residues" evidence="1">
    <location>
        <begin position="168"/>
        <end position="178"/>
    </location>
</feature>
<gene>
    <name evidence="2" type="ORF">QE375_001999</name>
</gene>
<evidence type="ECO:0000256" key="1">
    <source>
        <dbReference type="SAM" id="MobiDB-lite"/>
    </source>
</evidence>
<evidence type="ECO:0000313" key="3">
    <source>
        <dbReference type="Proteomes" id="UP001249291"/>
    </source>
</evidence>
<dbReference type="RefSeq" id="WP_309690389.1">
    <property type="nucleotide sequence ID" value="NZ_JAVIZQ010000001.1"/>
</dbReference>
<comment type="caution">
    <text evidence="2">The sequence shown here is derived from an EMBL/GenBank/DDBJ whole genome shotgun (WGS) entry which is preliminary data.</text>
</comment>
<dbReference type="EMBL" id="JAVIZQ010000001">
    <property type="protein sequence ID" value="MDR6142445.1"/>
    <property type="molecule type" value="Genomic_DNA"/>
</dbReference>
<evidence type="ECO:0000313" key="2">
    <source>
        <dbReference type="EMBL" id="MDR6142445.1"/>
    </source>
</evidence>
<proteinExistence type="predicted"/>
<reference evidence="2 3" key="1">
    <citation type="submission" date="2023-08" db="EMBL/GenBank/DDBJ databases">
        <title>Functional and genomic diversity of the sorghum phyllosphere microbiome.</title>
        <authorList>
            <person name="Shade A."/>
        </authorList>
    </citation>
    <scope>NUCLEOTIDE SEQUENCE [LARGE SCALE GENOMIC DNA]</scope>
    <source>
        <strain evidence="2 3">SORGH_AS_0445</strain>
    </source>
</reference>
<dbReference type="Pfam" id="PF08002">
    <property type="entry name" value="DUF1697"/>
    <property type="match status" value="1"/>
</dbReference>
<dbReference type="SUPFAM" id="SSF160379">
    <property type="entry name" value="SP0830-like"/>
    <property type="match status" value="1"/>
</dbReference>
<accession>A0ABU1HQX4</accession>
<dbReference type="Proteomes" id="UP001249291">
    <property type="component" value="Unassembled WGS sequence"/>
</dbReference>
<protein>
    <recommendedName>
        <fullName evidence="4">DUF1697 domain-containing protein</fullName>
    </recommendedName>
</protein>
<organism evidence="2 3">
    <name type="scientific">Microbacterium foliorum</name>
    <dbReference type="NCBI Taxonomy" id="104336"/>
    <lineage>
        <taxon>Bacteria</taxon>
        <taxon>Bacillati</taxon>
        <taxon>Actinomycetota</taxon>
        <taxon>Actinomycetes</taxon>
        <taxon>Micrococcales</taxon>
        <taxon>Microbacteriaceae</taxon>
        <taxon>Microbacterium</taxon>
    </lineage>
</organism>
<feature type="region of interest" description="Disordered" evidence="1">
    <location>
        <begin position="197"/>
        <end position="217"/>
    </location>
</feature>
<dbReference type="PANTHER" id="PTHR36439">
    <property type="entry name" value="BLL4334 PROTEIN"/>
    <property type="match status" value="1"/>
</dbReference>
<sequence length="245" mass="26558">MTRSVLLLRAVNVSGRNRVPMAQLREVLAPVLGEVSTYIASGNIVCEHPDDPTSVSARVRELIADEFDVDTPVILRTHDDLVHALDAHPFGGASEKLLHAMFLEGPAAPVGRRGTAGAARAGGADRAGRRRSVDRLRRGRCAQHEAHQGRPRSCARGRRHGAQPPHGPEARRADRMSEREPFTLALPFTGRWIVQSSPASRVPSHGTERFGSSHAIEQDGRGIPLAFLREGEQDGVPRNGEIVAV</sequence>
<dbReference type="InterPro" id="IPR012545">
    <property type="entry name" value="DUF1697"/>
</dbReference>
<keyword evidence="3" id="KW-1185">Reference proteome</keyword>